<evidence type="ECO:0000313" key="2">
    <source>
        <dbReference type="Proteomes" id="UP001283361"/>
    </source>
</evidence>
<dbReference type="Proteomes" id="UP001283361">
    <property type="component" value="Unassembled WGS sequence"/>
</dbReference>
<name>A0AAE1DJU9_9GAST</name>
<gene>
    <name evidence="1" type="ORF">RRG08_008286</name>
</gene>
<keyword evidence="2" id="KW-1185">Reference proteome</keyword>
<reference evidence="1" key="1">
    <citation type="journal article" date="2023" name="G3 (Bethesda)">
        <title>A reference genome for the long-term kleptoplast-retaining sea slug Elysia crispata morphotype clarki.</title>
        <authorList>
            <person name="Eastman K.E."/>
            <person name="Pendleton A.L."/>
            <person name="Shaikh M.A."/>
            <person name="Suttiyut T."/>
            <person name="Ogas R."/>
            <person name="Tomko P."/>
            <person name="Gavelis G."/>
            <person name="Widhalm J.R."/>
            <person name="Wisecaver J.H."/>
        </authorList>
    </citation>
    <scope>NUCLEOTIDE SEQUENCE</scope>
    <source>
        <strain evidence="1">ECLA1</strain>
    </source>
</reference>
<accession>A0AAE1DJU9</accession>
<dbReference type="AlphaFoldDB" id="A0AAE1DJU9"/>
<comment type="caution">
    <text evidence="1">The sequence shown here is derived from an EMBL/GenBank/DDBJ whole genome shotgun (WGS) entry which is preliminary data.</text>
</comment>
<organism evidence="1 2">
    <name type="scientific">Elysia crispata</name>
    <name type="common">lettuce slug</name>
    <dbReference type="NCBI Taxonomy" id="231223"/>
    <lineage>
        <taxon>Eukaryota</taxon>
        <taxon>Metazoa</taxon>
        <taxon>Spiralia</taxon>
        <taxon>Lophotrochozoa</taxon>
        <taxon>Mollusca</taxon>
        <taxon>Gastropoda</taxon>
        <taxon>Heterobranchia</taxon>
        <taxon>Euthyneura</taxon>
        <taxon>Panpulmonata</taxon>
        <taxon>Sacoglossa</taxon>
        <taxon>Placobranchoidea</taxon>
        <taxon>Plakobranchidae</taxon>
        <taxon>Elysia</taxon>
    </lineage>
</organism>
<proteinExistence type="predicted"/>
<protein>
    <submittedName>
        <fullName evidence="1">Uncharacterized protein</fullName>
    </submittedName>
</protein>
<dbReference type="EMBL" id="JAWDGP010003662">
    <property type="protein sequence ID" value="KAK3772048.1"/>
    <property type="molecule type" value="Genomic_DNA"/>
</dbReference>
<evidence type="ECO:0000313" key="1">
    <source>
        <dbReference type="EMBL" id="KAK3772048.1"/>
    </source>
</evidence>
<sequence>MEHDEKSRAGDGMSESTLPVAIHSTQNFCYFSTGQNSLNLMSMGCKPHDQTVSSYSCRGRLCGHRSLFALMNDTGRSEHCHAEKKYCRVGG</sequence>